<evidence type="ECO:0000256" key="1">
    <source>
        <dbReference type="ARBA" id="ARBA00022614"/>
    </source>
</evidence>
<dbReference type="AlphaFoldDB" id="A0AAV5J4J1"/>
<organism evidence="6 7">
    <name type="scientific">Rubroshorea leprosula</name>
    <dbReference type="NCBI Taxonomy" id="152421"/>
    <lineage>
        <taxon>Eukaryota</taxon>
        <taxon>Viridiplantae</taxon>
        <taxon>Streptophyta</taxon>
        <taxon>Embryophyta</taxon>
        <taxon>Tracheophyta</taxon>
        <taxon>Spermatophyta</taxon>
        <taxon>Magnoliopsida</taxon>
        <taxon>eudicotyledons</taxon>
        <taxon>Gunneridae</taxon>
        <taxon>Pentapetalae</taxon>
        <taxon>rosids</taxon>
        <taxon>malvids</taxon>
        <taxon>Malvales</taxon>
        <taxon>Dipterocarpaceae</taxon>
        <taxon>Rubroshorea</taxon>
    </lineage>
</organism>
<evidence type="ECO:0000313" key="6">
    <source>
        <dbReference type="EMBL" id="GKV05364.1"/>
    </source>
</evidence>
<proteinExistence type="predicted"/>
<gene>
    <name evidence="6" type="ORF">SLEP1_g17384</name>
</gene>
<evidence type="ECO:0000256" key="2">
    <source>
        <dbReference type="ARBA" id="ARBA00022737"/>
    </source>
</evidence>
<feature type="chain" id="PRO_5043428123" description="Leucine-rich repeat-containing N-terminal plant-type domain-containing protein" evidence="4">
    <location>
        <begin position="21"/>
        <end position="278"/>
    </location>
</feature>
<feature type="region of interest" description="Disordered" evidence="3">
    <location>
        <begin position="162"/>
        <end position="225"/>
    </location>
</feature>
<dbReference type="Pfam" id="PF08263">
    <property type="entry name" value="LRRNT_2"/>
    <property type="match status" value="1"/>
</dbReference>
<evidence type="ECO:0000259" key="5">
    <source>
        <dbReference type="Pfam" id="PF08263"/>
    </source>
</evidence>
<evidence type="ECO:0000256" key="3">
    <source>
        <dbReference type="SAM" id="MobiDB-lite"/>
    </source>
</evidence>
<reference evidence="6 7" key="1">
    <citation type="journal article" date="2021" name="Commun. Biol.">
        <title>The genome of Shorea leprosula (Dipterocarpaceae) highlights the ecological relevance of drought in aseasonal tropical rainforests.</title>
        <authorList>
            <person name="Ng K.K.S."/>
            <person name="Kobayashi M.J."/>
            <person name="Fawcett J.A."/>
            <person name="Hatakeyama M."/>
            <person name="Paape T."/>
            <person name="Ng C.H."/>
            <person name="Ang C.C."/>
            <person name="Tnah L.H."/>
            <person name="Lee C.T."/>
            <person name="Nishiyama T."/>
            <person name="Sese J."/>
            <person name="O'Brien M.J."/>
            <person name="Copetti D."/>
            <person name="Mohd Noor M.I."/>
            <person name="Ong R.C."/>
            <person name="Putra M."/>
            <person name="Sireger I.Z."/>
            <person name="Indrioko S."/>
            <person name="Kosugi Y."/>
            <person name="Izuno A."/>
            <person name="Isagi Y."/>
            <person name="Lee S.L."/>
            <person name="Shimizu K.K."/>
        </authorList>
    </citation>
    <scope>NUCLEOTIDE SEQUENCE [LARGE SCALE GENOMIC DNA]</scope>
    <source>
        <strain evidence="6">214</strain>
    </source>
</reference>
<dbReference type="Gene3D" id="3.80.10.10">
    <property type="entry name" value="Ribonuclease Inhibitor"/>
    <property type="match status" value="2"/>
</dbReference>
<evidence type="ECO:0000313" key="7">
    <source>
        <dbReference type="Proteomes" id="UP001054252"/>
    </source>
</evidence>
<accession>A0AAV5J4J1</accession>
<dbReference type="InterPro" id="IPR013210">
    <property type="entry name" value="LRR_N_plant-typ"/>
</dbReference>
<keyword evidence="4" id="KW-0732">Signal</keyword>
<dbReference type="SUPFAM" id="SSF52058">
    <property type="entry name" value="L domain-like"/>
    <property type="match status" value="1"/>
</dbReference>
<keyword evidence="2" id="KW-0677">Repeat</keyword>
<comment type="caution">
    <text evidence="6">The sequence shown here is derived from an EMBL/GenBank/DDBJ whole genome shotgun (WGS) entry which is preliminary data.</text>
</comment>
<keyword evidence="1" id="KW-0433">Leucine-rich repeat</keyword>
<sequence>MNLALYMFAALLIAFPRAAAVALTGISEYYPSERATLLQLRDSLNSAANLHSNWTGSPCINNQSKWDGIDCWNGYVVGIVLDEIQLKGSLPPDFPQNITFLTKLSLRKNFLLLELQQNQLSGEIPPIDQQTLIGFNVSYNHLHSQIPETNILKGFPDSSSLRNPGLCGRPSKGKCPSPPPPPTVPPPTPQPHPSPVSPVSPGPAPQASKARVSEQSAPERSIKKESSLGLATVKKKLPSWITEDPERTVELEFLQVVLLQFLNIAYEFSDSALSIYDI</sequence>
<dbReference type="InterPro" id="IPR046959">
    <property type="entry name" value="PRK1-6/SRF4-like"/>
</dbReference>
<dbReference type="InterPro" id="IPR032675">
    <property type="entry name" value="LRR_dom_sf"/>
</dbReference>
<feature type="signal peptide" evidence="4">
    <location>
        <begin position="1"/>
        <end position="20"/>
    </location>
</feature>
<name>A0AAV5J4J1_9ROSI</name>
<feature type="domain" description="Leucine-rich repeat-containing N-terminal plant-type" evidence="5">
    <location>
        <begin position="32"/>
        <end position="72"/>
    </location>
</feature>
<dbReference type="EMBL" id="BPVZ01000023">
    <property type="protein sequence ID" value="GKV05364.1"/>
    <property type="molecule type" value="Genomic_DNA"/>
</dbReference>
<dbReference type="Proteomes" id="UP001054252">
    <property type="component" value="Unassembled WGS sequence"/>
</dbReference>
<dbReference type="PANTHER" id="PTHR48007:SF40">
    <property type="entry name" value="SERINE-THREONINE_TYROSINE-PROTEIN KINASE CATALYTIC DOMAIN-CONTAINING PROTEIN"/>
    <property type="match status" value="1"/>
</dbReference>
<feature type="compositionally biased region" description="Pro residues" evidence="3">
    <location>
        <begin position="176"/>
        <end position="204"/>
    </location>
</feature>
<dbReference type="PANTHER" id="PTHR48007">
    <property type="entry name" value="LEUCINE-RICH REPEAT RECEPTOR-LIKE PROTEIN KINASE PXC1"/>
    <property type="match status" value="1"/>
</dbReference>
<evidence type="ECO:0000256" key="4">
    <source>
        <dbReference type="SAM" id="SignalP"/>
    </source>
</evidence>
<keyword evidence="7" id="KW-1185">Reference proteome</keyword>
<protein>
    <recommendedName>
        <fullName evidence="5">Leucine-rich repeat-containing N-terminal plant-type domain-containing protein</fullName>
    </recommendedName>
</protein>